<dbReference type="EMBL" id="HG739265">
    <property type="protein sequence ID" value="CDP17834.1"/>
    <property type="molecule type" value="Genomic_DNA"/>
</dbReference>
<dbReference type="Pfam" id="PF00069">
    <property type="entry name" value="Pkinase"/>
    <property type="match status" value="1"/>
</dbReference>
<evidence type="ECO:0000256" key="5">
    <source>
        <dbReference type="ARBA" id="ARBA00022989"/>
    </source>
</evidence>
<dbReference type="PhylomeDB" id="A0A068VB98"/>
<dbReference type="GO" id="GO:0005524">
    <property type="term" value="F:ATP binding"/>
    <property type="evidence" value="ECO:0007669"/>
    <property type="project" value="InterPro"/>
</dbReference>
<evidence type="ECO:0000256" key="3">
    <source>
        <dbReference type="ARBA" id="ARBA00022692"/>
    </source>
</evidence>
<keyword evidence="7" id="KW-0325">Glycoprotein</keyword>
<protein>
    <recommendedName>
        <fullName evidence="8">Protein kinase domain-containing protein</fullName>
    </recommendedName>
</protein>
<keyword evidence="3" id="KW-0812">Transmembrane</keyword>
<keyword evidence="4" id="KW-0732">Signal</keyword>
<keyword evidence="2" id="KW-0808">Transferase</keyword>
<keyword evidence="2" id="KW-0723">Serine/threonine-protein kinase</keyword>
<dbReference type="InterPro" id="IPR000719">
    <property type="entry name" value="Prot_kinase_dom"/>
</dbReference>
<sequence>MLRHRKASELPTYKTERTSLSCEKLFDIALGIAEGIDYLHSSCEMQILHFDINPHNILLDDHFAPKLSDFGLAKLYPTENRGPEEPDILPFMELQMKPTHRPSMNTLIEMLEGDGELLEMPPKPFQNPDETPALRYFSSPRGKTALRVLARSYSSSISAHL</sequence>
<dbReference type="GO" id="GO:0016020">
    <property type="term" value="C:membrane"/>
    <property type="evidence" value="ECO:0007669"/>
    <property type="project" value="UniProtKB-SubCell"/>
</dbReference>
<keyword evidence="5" id="KW-1133">Transmembrane helix</keyword>
<evidence type="ECO:0000313" key="9">
    <source>
        <dbReference type="EMBL" id="CDP17834.1"/>
    </source>
</evidence>
<dbReference type="SUPFAM" id="SSF56112">
    <property type="entry name" value="Protein kinase-like (PK-like)"/>
    <property type="match status" value="1"/>
</dbReference>
<dbReference type="InterPro" id="IPR011009">
    <property type="entry name" value="Kinase-like_dom_sf"/>
</dbReference>
<keyword evidence="2" id="KW-0418">Kinase</keyword>
<dbReference type="InterPro" id="IPR045874">
    <property type="entry name" value="LRK10/LRL21-25-like"/>
</dbReference>
<evidence type="ECO:0000256" key="2">
    <source>
        <dbReference type="ARBA" id="ARBA00022527"/>
    </source>
</evidence>
<reference evidence="10" key="1">
    <citation type="journal article" date="2014" name="Science">
        <title>The coffee genome provides insight into the convergent evolution of caffeine biosynthesis.</title>
        <authorList>
            <person name="Denoeud F."/>
            <person name="Carretero-Paulet L."/>
            <person name="Dereeper A."/>
            <person name="Droc G."/>
            <person name="Guyot R."/>
            <person name="Pietrella M."/>
            <person name="Zheng C."/>
            <person name="Alberti A."/>
            <person name="Anthony F."/>
            <person name="Aprea G."/>
            <person name="Aury J.M."/>
            <person name="Bento P."/>
            <person name="Bernard M."/>
            <person name="Bocs S."/>
            <person name="Campa C."/>
            <person name="Cenci A."/>
            <person name="Combes M.C."/>
            <person name="Crouzillat D."/>
            <person name="Da Silva C."/>
            <person name="Daddiego L."/>
            <person name="De Bellis F."/>
            <person name="Dussert S."/>
            <person name="Garsmeur O."/>
            <person name="Gayraud T."/>
            <person name="Guignon V."/>
            <person name="Jahn K."/>
            <person name="Jamilloux V."/>
            <person name="Joet T."/>
            <person name="Labadie K."/>
            <person name="Lan T."/>
            <person name="Leclercq J."/>
            <person name="Lepelley M."/>
            <person name="Leroy T."/>
            <person name="Li L.T."/>
            <person name="Librado P."/>
            <person name="Lopez L."/>
            <person name="Munoz A."/>
            <person name="Noel B."/>
            <person name="Pallavicini A."/>
            <person name="Perrotta G."/>
            <person name="Poncet V."/>
            <person name="Pot D."/>
            <person name="Priyono X."/>
            <person name="Rigoreau M."/>
            <person name="Rouard M."/>
            <person name="Rozas J."/>
            <person name="Tranchant-Dubreuil C."/>
            <person name="VanBuren R."/>
            <person name="Zhang Q."/>
            <person name="Andrade A.C."/>
            <person name="Argout X."/>
            <person name="Bertrand B."/>
            <person name="de Kochko A."/>
            <person name="Graziosi G."/>
            <person name="Henry R.J."/>
            <person name="Jayarama X."/>
            <person name="Ming R."/>
            <person name="Nagai C."/>
            <person name="Rounsley S."/>
            <person name="Sankoff D."/>
            <person name="Giuliano G."/>
            <person name="Albert V.A."/>
            <person name="Wincker P."/>
            <person name="Lashermes P."/>
        </authorList>
    </citation>
    <scope>NUCLEOTIDE SEQUENCE [LARGE SCALE GENOMIC DNA]</scope>
    <source>
        <strain evidence="10">cv. DH200-94</strain>
    </source>
</reference>
<dbReference type="PANTHER" id="PTHR27009">
    <property type="entry name" value="RUST RESISTANCE KINASE LR10-RELATED"/>
    <property type="match status" value="1"/>
</dbReference>
<dbReference type="PROSITE" id="PS50011">
    <property type="entry name" value="PROTEIN_KINASE_DOM"/>
    <property type="match status" value="1"/>
</dbReference>
<dbReference type="Gramene" id="CDP17834">
    <property type="protein sequence ID" value="CDP17834"/>
    <property type="gene ID" value="GSCOC_T00009460001"/>
</dbReference>
<evidence type="ECO:0000256" key="1">
    <source>
        <dbReference type="ARBA" id="ARBA00004479"/>
    </source>
</evidence>
<evidence type="ECO:0000256" key="7">
    <source>
        <dbReference type="ARBA" id="ARBA00023180"/>
    </source>
</evidence>
<accession>A0A068VB98</accession>
<proteinExistence type="predicted"/>
<comment type="subcellular location">
    <subcellularLocation>
        <location evidence="1">Membrane</location>
        <topology evidence="1">Single-pass type I membrane protein</topology>
    </subcellularLocation>
</comment>
<dbReference type="GO" id="GO:0004674">
    <property type="term" value="F:protein serine/threonine kinase activity"/>
    <property type="evidence" value="ECO:0007669"/>
    <property type="project" value="UniProtKB-KW"/>
</dbReference>
<feature type="domain" description="Protein kinase" evidence="8">
    <location>
        <begin position="1"/>
        <end position="161"/>
    </location>
</feature>
<name>A0A068VB98_COFCA</name>
<keyword evidence="6" id="KW-0472">Membrane</keyword>
<dbReference type="OMA" id="ILPFMEL"/>
<evidence type="ECO:0000313" key="10">
    <source>
        <dbReference type="Proteomes" id="UP000295252"/>
    </source>
</evidence>
<dbReference type="STRING" id="49390.A0A068VB98"/>
<evidence type="ECO:0000259" key="8">
    <source>
        <dbReference type="PROSITE" id="PS50011"/>
    </source>
</evidence>
<keyword evidence="10" id="KW-1185">Reference proteome</keyword>
<dbReference type="Gene3D" id="1.10.510.10">
    <property type="entry name" value="Transferase(Phosphotransferase) domain 1"/>
    <property type="match status" value="1"/>
</dbReference>
<dbReference type="Proteomes" id="UP000295252">
    <property type="component" value="Chromosome IV"/>
</dbReference>
<dbReference type="AlphaFoldDB" id="A0A068VB98"/>
<organism evidence="9 10">
    <name type="scientific">Coffea canephora</name>
    <name type="common">Robusta coffee</name>
    <dbReference type="NCBI Taxonomy" id="49390"/>
    <lineage>
        <taxon>Eukaryota</taxon>
        <taxon>Viridiplantae</taxon>
        <taxon>Streptophyta</taxon>
        <taxon>Embryophyta</taxon>
        <taxon>Tracheophyta</taxon>
        <taxon>Spermatophyta</taxon>
        <taxon>Magnoliopsida</taxon>
        <taxon>eudicotyledons</taxon>
        <taxon>Gunneridae</taxon>
        <taxon>Pentapetalae</taxon>
        <taxon>asterids</taxon>
        <taxon>lamiids</taxon>
        <taxon>Gentianales</taxon>
        <taxon>Rubiaceae</taxon>
        <taxon>Ixoroideae</taxon>
        <taxon>Gardenieae complex</taxon>
        <taxon>Bertiereae - Coffeeae clade</taxon>
        <taxon>Coffeeae</taxon>
        <taxon>Coffea</taxon>
    </lineage>
</organism>
<gene>
    <name evidence="9" type="ORF">GSCOC_T00009460001</name>
</gene>
<dbReference type="InParanoid" id="A0A068VB98"/>
<evidence type="ECO:0000256" key="6">
    <source>
        <dbReference type="ARBA" id="ARBA00023136"/>
    </source>
</evidence>
<evidence type="ECO:0000256" key="4">
    <source>
        <dbReference type="ARBA" id="ARBA00022729"/>
    </source>
</evidence>